<dbReference type="InterPro" id="IPR030395">
    <property type="entry name" value="GP_PDE_dom"/>
</dbReference>
<evidence type="ECO:0000313" key="3">
    <source>
        <dbReference type="EMBL" id="SDT41680.1"/>
    </source>
</evidence>
<dbReference type="GO" id="GO:0006629">
    <property type="term" value="P:lipid metabolic process"/>
    <property type="evidence" value="ECO:0007669"/>
    <property type="project" value="InterPro"/>
</dbReference>
<dbReference type="Pfam" id="PF03009">
    <property type="entry name" value="GDPD"/>
    <property type="match status" value="1"/>
</dbReference>
<dbReference type="OrthoDB" id="9758957at2"/>
<dbReference type="CDD" id="cd08556">
    <property type="entry name" value="GDPD"/>
    <property type="match status" value="1"/>
</dbReference>
<dbReference type="EMBL" id="LT629772">
    <property type="protein sequence ID" value="SDT41680.1"/>
    <property type="molecule type" value="Genomic_DNA"/>
</dbReference>
<accession>A0A1H2A6U4</accession>
<dbReference type="AlphaFoldDB" id="A0A1H2A6U4"/>
<sequence length="383" mass="42015">MRSTIKILINVMFATVLLATAAPIASATVIAAHRGGGEVYPRQSMAAFERAAADGFQLEADAQLLTDGTAVVHHDQRLADGCSPYGGRTVTGLSWKQASRVRCNGRRLVQVIDLLRYAERRRAGLQLEVKEWGSSTAAARRHAAAVARLVDRYGNKRSVIIQSFGWRDVARSIQAVDHDLRVAALETSPSITGVRRAADLGLDYYSYHYSGNYGWLNSYIRSKGLVPSVWTVDKAADVAQAEALGAEVIISNKPRSARRAVQDRQCRRHWVDRRNAVVWKGTLRPRQGVYPQVIGRYTGPIRGITALTWAVRVSDSDGRGAIDLAGKNSWLGHSGSRVDLRRGDQRIAIHSQPGDAGAVRLTNVGPSRQRVQLILTGYSRIDC</sequence>
<dbReference type="Proteomes" id="UP000199103">
    <property type="component" value="Chromosome I"/>
</dbReference>
<dbReference type="STRING" id="630515.SAMN04489812_5709"/>
<organism evidence="3 4">
    <name type="scientific">Microlunatus soli</name>
    <dbReference type="NCBI Taxonomy" id="630515"/>
    <lineage>
        <taxon>Bacteria</taxon>
        <taxon>Bacillati</taxon>
        <taxon>Actinomycetota</taxon>
        <taxon>Actinomycetes</taxon>
        <taxon>Propionibacteriales</taxon>
        <taxon>Propionibacteriaceae</taxon>
        <taxon>Microlunatus</taxon>
    </lineage>
</organism>
<dbReference type="InterPro" id="IPR017946">
    <property type="entry name" value="PLC-like_Pdiesterase_TIM-brl"/>
</dbReference>
<evidence type="ECO:0000259" key="2">
    <source>
        <dbReference type="PROSITE" id="PS51704"/>
    </source>
</evidence>
<feature type="domain" description="GP-PDE" evidence="2">
    <location>
        <begin position="28"/>
        <end position="261"/>
    </location>
</feature>
<feature type="signal peptide" evidence="1">
    <location>
        <begin position="1"/>
        <end position="21"/>
    </location>
</feature>
<dbReference type="GO" id="GO:0008081">
    <property type="term" value="F:phosphoric diester hydrolase activity"/>
    <property type="evidence" value="ECO:0007669"/>
    <property type="project" value="InterPro"/>
</dbReference>
<protein>
    <submittedName>
        <fullName evidence="3">Glycerophosphoryl diester phosphodiesterase</fullName>
    </submittedName>
</protein>
<evidence type="ECO:0000313" key="4">
    <source>
        <dbReference type="Proteomes" id="UP000199103"/>
    </source>
</evidence>
<evidence type="ECO:0000256" key="1">
    <source>
        <dbReference type="SAM" id="SignalP"/>
    </source>
</evidence>
<proteinExistence type="predicted"/>
<dbReference type="PANTHER" id="PTHR46211">
    <property type="entry name" value="GLYCEROPHOSPHORYL DIESTER PHOSPHODIESTERASE"/>
    <property type="match status" value="1"/>
</dbReference>
<keyword evidence="4" id="KW-1185">Reference proteome</keyword>
<dbReference type="RefSeq" id="WP_091530291.1">
    <property type="nucleotide sequence ID" value="NZ_LT629772.1"/>
</dbReference>
<dbReference type="SUPFAM" id="SSF51695">
    <property type="entry name" value="PLC-like phosphodiesterases"/>
    <property type="match status" value="1"/>
</dbReference>
<feature type="chain" id="PRO_5038894058" evidence="1">
    <location>
        <begin position="22"/>
        <end position="383"/>
    </location>
</feature>
<keyword evidence="1" id="KW-0732">Signal</keyword>
<name>A0A1H2A6U4_9ACTN</name>
<reference evidence="3 4" key="1">
    <citation type="submission" date="2016-10" db="EMBL/GenBank/DDBJ databases">
        <authorList>
            <person name="de Groot N.N."/>
        </authorList>
    </citation>
    <scope>NUCLEOTIDE SEQUENCE [LARGE SCALE GENOMIC DNA]</scope>
    <source>
        <strain evidence="3 4">DSM 21800</strain>
    </source>
</reference>
<dbReference type="PANTHER" id="PTHR46211:SF14">
    <property type="entry name" value="GLYCEROPHOSPHODIESTER PHOSPHODIESTERASE"/>
    <property type="match status" value="1"/>
</dbReference>
<dbReference type="Gene3D" id="3.20.20.190">
    <property type="entry name" value="Phosphatidylinositol (PI) phosphodiesterase"/>
    <property type="match status" value="1"/>
</dbReference>
<dbReference type="PROSITE" id="PS51704">
    <property type="entry name" value="GP_PDE"/>
    <property type="match status" value="1"/>
</dbReference>
<gene>
    <name evidence="3" type="ORF">SAMN04489812_5709</name>
</gene>